<evidence type="ECO:0000256" key="1">
    <source>
        <dbReference type="SAM" id="MobiDB-lite"/>
    </source>
</evidence>
<dbReference type="GO" id="GO:0008641">
    <property type="term" value="F:ubiquitin-like modifier activating enzyme activity"/>
    <property type="evidence" value="ECO:0007669"/>
    <property type="project" value="InterPro"/>
</dbReference>
<dbReference type="PANTHER" id="PTHR43267">
    <property type="entry name" value="TRNA THREONYLCARBAMOYLADENOSINE DEHYDRATASE"/>
    <property type="match status" value="1"/>
</dbReference>
<evidence type="ECO:0000313" key="4">
    <source>
        <dbReference type="Proteomes" id="UP000002026"/>
    </source>
</evidence>
<dbReference type="Gene3D" id="3.40.50.720">
    <property type="entry name" value="NAD(P)-binding Rossmann-like Domain"/>
    <property type="match status" value="1"/>
</dbReference>
<dbReference type="GO" id="GO:0061504">
    <property type="term" value="P:cyclic threonylcarbamoyladenosine biosynthetic process"/>
    <property type="evidence" value="ECO:0007669"/>
    <property type="project" value="TreeGrafter"/>
</dbReference>
<feature type="region of interest" description="Disordered" evidence="1">
    <location>
        <begin position="199"/>
        <end position="226"/>
    </location>
</feature>
<dbReference type="HOGENOM" id="CLU_013325_4_1_11"/>
<dbReference type="Pfam" id="PF00899">
    <property type="entry name" value="ThiF"/>
    <property type="match status" value="1"/>
</dbReference>
<dbReference type="STRING" id="471855.Shel_23710"/>
<gene>
    <name evidence="3" type="ordered locus">Shel_23710</name>
</gene>
<reference evidence="3 4" key="1">
    <citation type="journal article" date="2009" name="Stand. Genomic Sci.">
        <title>Complete genome sequence of Slackia heliotrinireducens type strain (RHS 1).</title>
        <authorList>
            <person name="Pukall R."/>
            <person name="Lapidus A."/>
            <person name="Nolan M."/>
            <person name="Copeland A."/>
            <person name="Glavina Del Rio T."/>
            <person name="Lucas S."/>
            <person name="Chen F."/>
            <person name="Tice H."/>
            <person name="Cheng J.F."/>
            <person name="Chertkov O."/>
            <person name="Bruce D."/>
            <person name="Goodwin L."/>
            <person name="Kuske C."/>
            <person name="Brettin T."/>
            <person name="Detter J.C."/>
            <person name="Han C."/>
            <person name="Pitluck S."/>
            <person name="Pati A."/>
            <person name="Mavrommatis K."/>
            <person name="Ivanova N."/>
            <person name="Ovchinnikova G."/>
            <person name="Chen A."/>
            <person name="Palaniappan K."/>
            <person name="Schneider S."/>
            <person name="Rohde M."/>
            <person name="Chain P."/>
            <person name="D'haeseleer P."/>
            <person name="Goker M."/>
            <person name="Bristow J."/>
            <person name="Eisen J.A."/>
            <person name="Markowitz V."/>
            <person name="Kyrpides N.C."/>
            <person name="Klenk H.P."/>
            <person name="Hugenholtz P."/>
        </authorList>
    </citation>
    <scope>NUCLEOTIDE SEQUENCE [LARGE SCALE GENOMIC DNA]</scope>
    <source>
        <strain evidence="4">ATCC 29202 / DSM 20476 / NCTC 11029 / RHS 1</strain>
    </source>
</reference>
<dbReference type="AlphaFoldDB" id="C7N1T9"/>
<sequence>MALNRFSRTELIMGAPALERLSASRVAVFGVGGVGGYVVEALVRGGVGALDLIDNDTVCLTNINRQIIATDETLGRLKVDVAAERIRTINPDCRVTTHTCFYLPETADRFDFTQYDYVVDAVDTITAKLQLITEAFNTQTPIISSMGTANKMDPTAFQVADISKTSVCPLAKIIRKELRKRGIKHTKVVYSTEQALTPLPLPEDTDLPLDPSDIDSRTGRRKITPGSNSFVPPVAGFIIASEVIKDLTDGLRLDQAGV</sequence>
<name>C7N1T9_SLAHD</name>
<keyword evidence="4" id="KW-1185">Reference proteome</keyword>
<protein>
    <submittedName>
        <fullName evidence="3">Dinucleotide-utilizing enzyme possibly involved in molybdopterin or thiamin biosynthesis</fullName>
    </submittedName>
</protein>
<dbReference type="InterPro" id="IPR045886">
    <property type="entry name" value="ThiF/MoeB/HesA"/>
</dbReference>
<evidence type="ECO:0000313" key="3">
    <source>
        <dbReference type="EMBL" id="ACV23380.1"/>
    </source>
</evidence>
<organism evidence="3 4">
    <name type="scientific">Slackia heliotrinireducens (strain ATCC 29202 / DSM 20476 / NCTC 11029 / RHS 1)</name>
    <name type="common">Peptococcus heliotrinreducens</name>
    <dbReference type="NCBI Taxonomy" id="471855"/>
    <lineage>
        <taxon>Bacteria</taxon>
        <taxon>Bacillati</taxon>
        <taxon>Actinomycetota</taxon>
        <taxon>Coriobacteriia</taxon>
        <taxon>Eggerthellales</taxon>
        <taxon>Eggerthellaceae</taxon>
        <taxon>Slackia</taxon>
    </lineage>
</organism>
<dbReference type="GO" id="GO:0061503">
    <property type="term" value="F:tRNA threonylcarbamoyladenosine dehydratase"/>
    <property type="evidence" value="ECO:0007669"/>
    <property type="project" value="TreeGrafter"/>
</dbReference>
<dbReference type="SUPFAM" id="SSF69572">
    <property type="entry name" value="Activating enzymes of the ubiquitin-like proteins"/>
    <property type="match status" value="1"/>
</dbReference>
<dbReference type="InterPro" id="IPR000594">
    <property type="entry name" value="ThiF_NAD_FAD-bd"/>
</dbReference>
<dbReference type="KEGG" id="shi:Shel_23710"/>
<dbReference type="CDD" id="cd00755">
    <property type="entry name" value="YgdL_like"/>
    <property type="match status" value="1"/>
</dbReference>
<dbReference type="eggNOG" id="COG1179">
    <property type="taxonomic scope" value="Bacteria"/>
</dbReference>
<accession>C7N1T9</accession>
<dbReference type="InterPro" id="IPR035985">
    <property type="entry name" value="Ubiquitin-activating_enz"/>
</dbReference>
<evidence type="ECO:0000259" key="2">
    <source>
        <dbReference type="Pfam" id="PF00899"/>
    </source>
</evidence>
<dbReference type="PANTHER" id="PTHR43267:SF1">
    <property type="entry name" value="TRNA THREONYLCARBAMOYLADENOSINE DEHYDRATASE"/>
    <property type="match status" value="1"/>
</dbReference>
<dbReference type="FunFam" id="3.40.50.720:FF:000141">
    <property type="entry name" value="tRNA threonylcarbamoyladenosine dehydratase"/>
    <property type="match status" value="1"/>
</dbReference>
<proteinExistence type="predicted"/>
<dbReference type="RefSeq" id="WP_012799480.1">
    <property type="nucleotide sequence ID" value="NC_013165.1"/>
</dbReference>
<feature type="domain" description="THIF-type NAD/FAD binding fold" evidence="2">
    <location>
        <begin position="12"/>
        <end position="248"/>
    </location>
</feature>
<dbReference type="Proteomes" id="UP000002026">
    <property type="component" value="Chromosome"/>
</dbReference>
<dbReference type="EMBL" id="CP001684">
    <property type="protein sequence ID" value="ACV23380.1"/>
    <property type="molecule type" value="Genomic_DNA"/>
</dbReference>